<reference evidence="3" key="1">
    <citation type="submission" date="2016-10" db="EMBL/GenBank/DDBJ databases">
        <authorList>
            <person name="Varghese N."/>
            <person name="Submissions S."/>
        </authorList>
    </citation>
    <scope>NUCLEOTIDE SEQUENCE [LARGE SCALE GENOMIC DNA]</scope>
    <source>
        <strain evidence="3">DSM 22703</strain>
    </source>
</reference>
<keyword evidence="1" id="KW-0732">Signal</keyword>
<dbReference type="AlphaFoldDB" id="A0A1G5XQ92"/>
<dbReference type="EMBL" id="FMXE01000011">
    <property type="protein sequence ID" value="SDA72631.1"/>
    <property type="molecule type" value="Genomic_DNA"/>
</dbReference>
<evidence type="ECO:0008006" key="4">
    <source>
        <dbReference type="Google" id="ProtNLM"/>
    </source>
</evidence>
<dbReference type="OrthoDB" id="658990at2"/>
<evidence type="ECO:0000256" key="1">
    <source>
        <dbReference type="SAM" id="SignalP"/>
    </source>
</evidence>
<proteinExistence type="predicted"/>
<feature type="chain" id="PRO_5011466052" description="Outer membrane protein beta-barrel domain-containing protein" evidence="1">
    <location>
        <begin position="22"/>
        <end position="205"/>
    </location>
</feature>
<name>A0A1G5XQ92_9BACT</name>
<sequence length="205" mass="23439">MKKSILTFLTVLITQISFAQAERELSKWTFGLSFSPDSYRYAQAEENGLYYQISFDRQMTDYLILGGYLGIQNRRSSYQARNIAVPSEYAEIDFEKQYVPLGIRFGFDLSSYFSSQLGWIKNESKWEILLLGYGGVTIQSTEIQTPRVPGKVYDDSEYPIEEDMNYVAGVNAVVRYFPSKNLGVFTELGYGPVGRYSFGVACRLR</sequence>
<gene>
    <name evidence="2" type="ORF">SAMN03080617_01944</name>
</gene>
<keyword evidence="3" id="KW-1185">Reference proteome</keyword>
<organism evidence="2 3">
    <name type="scientific">Algoriphagus alkaliphilus</name>
    <dbReference type="NCBI Taxonomy" id="279824"/>
    <lineage>
        <taxon>Bacteria</taxon>
        <taxon>Pseudomonadati</taxon>
        <taxon>Bacteroidota</taxon>
        <taxon>Cytophagia</taxon>
        <taxon>Cytophagales</taxon>
        <taxon>Cyclobacteriaceae</taxon>
        <taxon>Algoriphagus</taxon>
    </lineage>
</organism>
<evidence type="ECO:0000313" key="3">
    <source>
        <dbReference type="Proteomes" id="UP000198756"/>
    </source>
</evidence>
<accession>A0A1G5XQ92</accession>
<dbReference type="Proteomes" id="UP000198756">
    <property type="component" value="Unassembled WGS sequence"/>
</dbReference>
<evidence type="ECO:0000313" key="2">
    <source>
        <dbReference type="EMBL" id="SDA72631.1"/>
    </source>
</evidence>
<protein>
    <recommendedName>
        <fullName evidence="4">Outer membrane protein beta-barrel domain-containing protein</fullName>
    </recommendedName>
</protein>
<feature type="signal peptide" evidence="1">
    <location>
        <begin position="1"/>
        <end position="21"/>
    </location>
</feature>
<dbReference type="RefSeq" id="WP_092729739.1">
    <property type="nucleotide sequence ID" value="NZ_FMXE01000011.1"/>
</dbReference>